<dbReference type="Proteomes" id="UP000271468">
    <property type="component" value="Unassembled WGS sequence"/>
</dbReference>
<gene>
    <name evidence="1" type="ORF">ALQ65_02007</name>
</gene>
<sequence length="258" mass="28806">MSSKATLEWSYSPAGLIDGLLEFEKFGGSVVAAGGRVTADFDEQVYRADATLADKLLVAIQARLAPAQRRLQQAVEFSHPPTLTVAHSDGKREIFLECYASVSISDHFEIQIIRNGVVIEDSEQERIERESRQALLLESHSDDLILARILASHRNSLRDPDNEFVHLYEIWDALESKFLKRHQVADALKIEFSKFGQFQAVCNRPTSASRHRGTADGALRQPSPAEYELARSIAWELVMGYAEWLSTQAKLHDAAAGN</sequence>
<name>A0A0N8QX52_9PSED</name>
<comment type="caution">
    <text evidence="1">The sequence shown here is derived from an EMBL/GenBank/DDBJ whole genome shotgun (WGS) entry which is preliminary data.</text>
</comment>
<dbReference type="AlphaFoldDB" id="A0A0N8QX52"/>
<dbReference type="RefSeq" id="WP_054085230.1">
    <property type="nucleotide sequence ID" value="NZ_LJPZ01000361.1"/>
</dbReference>
<dbReference type="EMBL" id="RBOV01000131">
    <property type="protein sequence ID" value="RMN12721.1"/>
    <property type="molecule type" value="Genomic_DNA"/>
</dbReference>
<accession>A0A0N8QX52</accession>
<evidence type="ECO:0000313" key="2">
    <source>
        <dbReference type="Proteomes" id="UP000271468"/>
    </source>
</evidence>
<proteinExistence type="predicted"/>
<organism evidence="1 2">
    <name type="scientific">Pseudomonas syringae pv. coriandricola</name>
    <dbReference type="NCBI Taxonomy" id="264453"/>
    <lineage>
        <taxon>Bacteria</taxon>
        <taxon>Pseudomonadati</taxon>
        <taxon>Pseudomonadota</taxon>
        <taxon>Gammaproteobacteria</taxon>
        <taxon>Pseudomonadales</taxon>
        <taxon>Pseudomonadaceae</taxon>
        <taxon>Pseudomonas</taxon>
    </lineage>
</organism>
<protein>
    <submittedName>
        <fullName evidence="1">Uncharacterized protein</fullName>
    </submittedName>
</protein>
<evidence type="ECO:0000313" key="1">
    <source>
        <dbReference type="EMBL" id="RMN12721.1"/>
    </source>
</evidence>
<reference evidence="1 2" key="1">
    <citation type="submission" date="2018-08" db="EMBL/GenBank/DDBJ databases">
        <title>Recombination of ecologically and evolutionarily significant loci maintains genetic cohesion in the Pseudomonas syringae species complex.</title>
        <authorList>
            <person name="Dillon M."/>
            <person name="Thakur S."/>
            <person name="Almeida R.N.D."/>
            <person name="Weir B.S."/>
            <person name="Guttman D.S."/>
        </authorList>
    </citation>
    <scope>NUCLEOTIDE SEQUENCE [LARGE SCALE GENOMIC DNA]</scope>
    <source>
        <strain evidence="1 2">ICMP 12341</strain>
    </source>
</reference>